<feature type="domain" description="Wax synthase" evidence="6">
    <location>
        <begin position="65"/>
        <end position="129"/>
    </location>
</feature>
<dbReference type="AlphaFoldDB" id="A0A1Y1MPZ9"/>
<feature type="transmembrane region" description="Helical" evidence="5">
    <location>
        <begin position="123"/>
        <end position="141"/>
    </location>
</feature>
<dbReference type="Pfam" id="PF13813">
    <property type="entry name" value="MBOAT_2"/>
    <property type="match status" value="1"/>
</dbReference>
<protein>
    <recommendedName>
        <fullName evidence="6">Wax synthase domain-containing protein</fullName>
    </recommendedName>
</protein>
<accession>A0A1Y1MPZ9</accession>
<feature type="transmembrane region" description="Helical" evidence="5">
    <location>
        <begin position="199"/>
        <end position="227"/>
    </location>
</feature>
<comment type="subcellular location">
    <subcellularLocation>
        <location evidence="1">Membrane</location>
        <topology evidence="1">Multi-pass membrane protein</topology>
    </subcellularLocation>
</comment>
<evidence type="ECO:0000259" key="6">
    <source>
        <dbReference type="Pfam" id="PF13813"/>
    </source>
</evidence>
<evidence type="ECO:0000256" key="1">
    <source>
        <dbReference type="ARBA" id="ARBA00004141"/>
    </source>
</evidence>
<sequence>MGFQEYSATAQVSCRRGEAPNSQVGISSATGRHFRLAVRFTRRVVCCRDVGRIVAGSVNDTFRLQFLRWPFTSTANYLARDLLRLARPSPVERYLNTFLLFLLSGLLHVVVDSVQGVLPSESGAMTFFPLFTLGFMIEDGIQEAWKRLCASRQTHRPDGRTTLWQRTLGFVWVITWMSLTSPPYLLAPRQSSLENRQLVPFSVVQVVGVYAGVIWILVGGFMAKVIFGGEP</sequence>
<evidence type="ECO:0000256" key="5">
    <source>
        <dbReference type="SAM" id="Phobius"/>
    </source>
</evidence>
<dbReference type="InterPro" id="IPR032805">
    <property type="entry name" value="Wax_synthase_dom"/>
</dbReference>
<name>A0A1Y1MPZ9_PHOPY</name>
<dbReference type="EMBL" id="GEZM01027514">
    <property type="protein sequence ID" value="JAV86700.1"/>
    <property type="molecule type" value="Transcribed_RNA"/>
</dbReference>
<proteinExistence type="predicted"/>
<feature type="transmembrane region" description="Helical" evidence="5">
    <location>
        <begin position="94"/>
        <end position="111"/>
    </location>
</feature>
<reference evidence="7" key="1">
    <citation type="journal article" date="2016" name="Sci. Rep.">
        <title>Molecular characterization of firefly nuptial gifts: a multi-omics approach sheds light on postcopulatory sexual selection.</title>
        <authorList>
            <person name="Al-Wathiqui N."/>
            <person name="Fallon T.R."/>
            <person name="South A."/>
            <person name="Weng J.K."/>
            <person name="Lewis S.M."/>
        </authorList>
    </citation>
    <scope>NUCLEOTIDE SEQUENCE</scope>
</reference>
<evidence type="ECO:0000256" key="2">
    <source>
        <dbReference type="ARBA" id="ARBA00022692"/>
    </source>
</evidence>
<keyword evidence="4 5" id="KW-0472">Membrane</keyword>
<feature type="transmembrane region" description="Helical" evidence="5">
    <location>
        <begin position="162"/>
        <end position="179"/>
    </location>
</feature>
<keyword evidence="3 5" id="KW-1133">Transmembrane helix</keyword>
<evidence type="ECO:0000256" key="3">
    <source>
        <dbReference type="ARBA" id="ARBA00022989"/>
    </source>
</evidence>
<dbReference type="GO" id="GO:0016020">
    <property type="term" value="C:membrane"/>
    <property type="evidence" value="ECO:0007669"/>
    <property type="project" value="UniProtKB-SubCell"/>
</dbReference>
<organism evidence="7">
    <name type="scientific">Photinus pyralis</name>
    <name type="common">Common eastern firefly</name>
    <name type="synonym">Lampyris pyralis</name>
    <dbReference type="NCBI Taxonomy" id="7054"/>
    <lineage>
        <taxon>Eukaryota</taxon>
        <taxon>Metazoa</taxon>
        <taxon>Ecdysozoa</taxon>
        <taxon>Arthropoda</taxon>
        <taxon>Hexapoda</taxon>
        <taxon>Insecta</taxon>
        <taxon>Pterygota</taxon>
        <taxon>Neoptera</taxon>
        <taxon>Endopterygota</taxon>
        <taxon>Coleoptera</taxon>
        <taxon>Polyphaga</taxon>
        <taxon>Elateriformia</taxon>
        <taxon>Elateroidea</taxon>
        <taxon>Lampyridae</taxon>
        <taxon>Lampyrinae</taxon>
        <taxon>Photinus</taxon>
    </lineage>
</organism>
<evidence type="ECO:0000256" key="4">
    <source>
        <dbReference type="ARBA" id="ARBA00023136"/>
    </source>
</evidence>
<evidence type="ECO:0000313" key="7">
    <source>
        <dbReference type="EMBL" id="JAV86700.1"/>
    </source>
</evidence>
<keyword evidence="2 5" id="KW-0812">Transmembrane</keyword>